<evidence type="ECO:0000313" key="1">
    <source>
        <dbReference type="EMBL" id="CAF4045459.1"/>
    </source>
</evidence>
<feature type="non-terminal residue" evidence="1">
    <location>
        <position position="135"/>
    </location>
</feature>
<dbReference type="EMBL" id="CAJOAX010008932">
    <property type="protein sequence ID" value="CAF4045459.1"/>
    <property type="molecule type" value="Genomic_DNA"/>
</dbReference>
<evidence type="ECO:0000313" key="2">
    <source>
        <dbReference type="Proteomes" id="UP000663823"/>
    </source>
</evidence>
<gene>
    <name evidence="1" type="ORF">OTI717_LOCUS31358</name>
</gene>
<organism evidence="1 2">
    <name type="scientific">Rotaria sordida</name>
    <dbReference type="NCBI Taxonomy" id="392033"/>
    <lineage>
        <taxon>Eukaryota</taxon>
        <taxon>Metazoa</taxon>
        <taxon>Spiralia</taxon>
        <taxon>Gnathifera</taxon>
        <taxon>Rotifera</taxon>
        <taxon>Eurotatoria</taxon>
        <taxon>Bdelloidea</taxon>
        <taxon>Philodinida</taxon>
        <taxon>Philodinidae</taxon>
        <taxon>Rotaria</taxon>
    </lineage>
</organism>
<sequence>MVQNDVNTIAITPLIVTEARTQLVDMAQYFRVGNGFLVKSTYGGTINNLNDLCGKKVATLAGSTTAGDLQAQKALCPSSSPLTIVPVPTRTELPNSVLNGQADVAVTSQLYLLTFARDSNNQLKVVGMPYNVRPY</sequence>
<dbReference type="AlphaFoldDB" id="A0A819RK29"/>
<dbReference type="SUPFAM" id="SSF53850">
    <property type="entry name" value="Periplasmic binding protein-like II"/>
    <property type="match status" value="1"/>
</dbReference>
<accession>A0A819RK29</accession>
<proteinExistence type="predicted"/>
<reference evidence="1" key="1">
    <citation type="submission" date="2021-02" db="EMBL/GenBank/DDBJ databases">
        <authorList>
            <person name="Nowell W R."/>
        </authorList>
    </citation>
    <scope>NUCLEOTIDE SEQUENCE</scope>
</reference>
<dbReference type="Gene3D" id="3.40.190.10">
    <property type="entry name" value="Periplasmic binding protein-like II"/>
    <property type="match status" value="2"/>
</dbReference>
<protein>
    <submittedName>
        <fullName evidence="1">Uncharacterized protein</fullName>
    </submittedName>
</protein>
<dbReference type="Proteomes" id="UP000663823">
    <property type="component" value="Unassembled WGS sequence"/>
</dbReference>
<comment type="caution">
    <text evidence="1">The sequence shown here is derived from an EMBL/GenBank/DDBJ whole genome shotgun (WGS) entry which is preliminary data.</text>
</comment>
<name>A0A819RK29_9BILA</name>